<keyword evidence="1" id="KW-1133">Transmembrane helix</keyword>
<dbReference type="Proteomes" id="UP000005096">
    <property type="component" value="Chromosome"/>
</dbReference>
<proteinExistence type="predicted"/>
<feature type="transmembrane region" description="Helical" evidence="1">
    <location>
        <begin position="6"/>
        <end position="25"/>
    </location>
</feature>
<dbReference type="EMBL" id="CM001022">
    <property type="protein sequence ID" value="EFQ23561.1"/>
    <property type="molecule type" value="Genomic_DNA"/>
</dbReference>
<dbReference type="HOGENOM" id="CLU_221043_0_0_0"/>
<protein>
    <submittedName>
        <fullName evidence="2">Uncharacterized protein</fullName>
    </submittedName>
</protein>
<organism evidence="2 3">
    <name type="scientific">Aminomonas paucivorans DSM 12260</name>
    <dbReference type="NCBI Taxonomy" id="584708"/>
    <lineage>
        <taxon>Bacteria</taxon>
        <taxon>Thermotogati</taxon>
        <taxon>Synergistota</taxon>
        <taxon>Synergistia</taxon>
        <taxon>Synergistales</taxon>
        <taxon>Synergistaceae</taxon>
        <taxon>Aminomonas</taxon>
    </lineage>
</organism>
<keyword evidence="1" id="KW-0472">Membrane</keyword>
<dbReference type="OrthoDB" id="9952475at2"/>
<dbReference type="AlphaFoldDB" id="E3CXV1"/>
<gene>
    <name evidence="2" type="ORF">Apau_1135</name>
</gene>
<reference evidence="2 3" key="1">
    <citation type="journal article" date="2010" name="Stand. Genomic Sci.">
        <title>Non-contiguous finished genome sequence of Aminomonas paucivorans type strain (GLU-3).</title>
        <authorList>
            <person name="Pitluck S."/>
            <person name="Yasawong M."/>
            <person name="Held B."/>
            <person name="Lapidus A."/>
            <person name="Nolan M."/>
            <person name="Copeland A."/>
            <person name="Lucas S."/>
            <person name="Del Rio T.G."/>
            <person name="Tice H."/>
            <person name="Cheng J.F."/>
            <person name="Chertkov O."/>
            <person name="Goodwin L."/>
            <person name="Tapia R."/>
            <person name="Han C."/>
            <person name="Liolios K."/>
            <person name="Ivanova N."/>
            <person name="Mavromatis K."/>
            <person name="Ovchinnikova G."/>
            <person name="Pati A."/>
            <person name="Chen A."/>
            <person name="Palaniappan K."/>
            <person name="Land M."/>
            <person name="Hauser L."/>
            <person name="Chang Y.J."/>
            <person name="Jeffries C.D."/>
            <person name="Pukall R."/>
            <person name="Spring S."/>
            <person name="Rohde M."/>
            <person name="Sikorski J."/>
            <person name="Goker M."/>
            <person name="Woyke T."/>
            <person name="Bristow J."/>
            <person name="Eisen J.A."/>
            <person name="Markowitz V."/>
            <person name="Hugenholtz P."/>
            <person name="Kyrpides N.C."/>
            <person name="Klenk H.P."/>
        </authorList>
    </citation>
    <scope>NUCLEOTIDE SEQUENCE [LARGE SCALE GENOMIC DNA]</scope>
    <source>
        <strain evidence="2 3">DSM 12260</strain>
    </source>
</reference>
<evidence type="ECO:0000313" key="2">
    <source>
        <dbReference type="EMBL" id="EFQ23561.1"/>
    </source>
</evidence>
<keyword evidence="1" id="KW-0812">Transmembrane</keyword>
<name>E3CXV1_9BACT</name>
<keyword evidence="3" id="KW-1185">Reference proteome</keyword>
<accession>E3CXV1</accession>
<sequence>MWKVTMVIILGLVYGGFIWCLAAAMKAEGKKA</sequence>
<evidence type="ECO:0000313" key="3">
    <source>
        <dbReference type="Proteomes" id="UP000005096"/>
    </source>
</evidence>
<dbReference type="PaxDb" id="584708-Apau_1135"/>
<evidence type="ECO:0000256" key="1">
    <source>
        <dbReference type="SAM" id="Phobius"/>
    </source>
</evidence>